<dbReference type="SMART" id="SM00382">
    <property type="entry name" value="AAA"/>
    <property type="match status" value="1"/>
</dbReference>
<dbReference type="OrthoDB" id="5240387at2"/>
<gene>
    <name evidence="18" type="ORF">BJ959_002127</name>
</gene>
<dbReference type="InterPro" id="IPR038726">
    <property type="entry name" value="PDDEXK_AddAB-type"/>
</dbReference>
<evidence type="ECO:0000313" key="18">
    <source>
        <dbReference type="EMBL" id="MBB5618631.1"/>
    </source>
</evidence>
<dbReference type="InterPro" id="IPR003593">
    <property type="entry name" value="AAA+_ATPase"/>
</dbReference>
<proteinExistence type="inferred from homology"/>
<evidence type="ECO:0000256" key="3">
    <source>
        <dbReference type="ARBA" id="ARBA00022741"/>
    </source>
</evidence>
<name>A0A840X8T2_9MICO</name>
<reference evidence="18 19" key="1">
    <citation type="submission" date="2020-08" db="EMBL/GenBank/DDBJ databases">
        <title>Sequencing the genomes of 1000 actinobacteria strains.</title>
        <authorList>
            <person name="Klenk H.-P."/>
        </authorList>
    </citation>
    <scope>NUCLEOTIDE SEQUENCE [LARGE SCALE GENOMIC DNA]</scope>
    <source>
        <strain evidence="18 19">DSM 23889</strain>
    </source>
</reference>
<organism evidence="18 19">
    <name type="scientific">Microcella frigidaquae</name>
    <dbReference type="NCBI Taxonomy" id="424758"/>
    <lineage>
        <taxon>Bacteria</taxon>
        <taxon>Bacillati</taxon>
        <taxon>Actinomycetota</taxon>
        <taxon>Actinomycetes</taxon>
        <taxon>Micrococcales</taxon>
        <taxon>Microbacteriaceae</taxon>
        <taxon>Microcella</taxon>
    </lineage>
</organism>
<evidence type="ECO:0000256" key="9">
    <source>
        <dbReference type="ARBA" id="ARBA00023125"/>
    </source>
</evidence>
<dbReference type="GO" id="GO:0000725">
    <property type="term" value="P:recombinational repair"/>
    <property type="evidence" value="ECO:0007669"/>
    <property type="project" value="TreeGrafter"/>
</dbReference>
<comment type="similarity">
    <text evidence="1">Belongs to the helicase family. UvrD subfamily.</text>
</comment>
<dbReference type="Gene3D" id="1.10.10.160">
    <property type="match status" value="1"/>
</dbReference>
<keyword evidence="4" id="KW-0227">DNA damage</keyword>
<dbReference type="PANTHER" id="PTHR11070">
    <property type="entry name" value="UVRD / RECB / PCRA DNA HELICASE FAMILY MEMBER"/>
    <property type="match status" value="1"/>
</dbReference>
<dbReference type="Gene3D" id="3.90.320.10">
    <property type="match status" value="1"/>
</dbReference>
<dbReference type="EMBL" id="JACHBS010000001">
    <property type="protein sequence ID" value="MBB5618631.1"/>
    <property type="molecule type" value="Genomic_DNA"/>
</dbReference>
<dbReference type="GO" id="GO:0004527">
    <property type="term" value="F:exonuclease activity"/>
    <property type="evidence" value="ECO:0007669"/>
    <property type="project" value="UniProtKB-KW"/>
</dbReference>
<evidence type="ECO:0000259" key="16">
    <source>
        <dbReference type="PROSITE" id="PS51198"/>
    </source>
</evidence>
<dbReference type="GO" id="GO:0003677">
    <property type="term" value="F:DNA binding"/>
    <property type="evidence" value="ECO:0007669"/>
    <property type="project" value="UniProtKB-KW"/>
</dbReference>
<evidence type="ECO:0000256" key="1">
    <source>
        <dbReference type="ARBA" id="ARBA00009922"/>
    </source>
</evidence>
<keyword evidence="8 15" id="KW-0067">ATP-binding</keyword>
<feature type="domain" description="UvrD-like helicase C-terminal" evidence="17">
    <location>
        <begin position="343"/>
        <end position="653"/>
    </location>
</feature>
<keyword evidence="9" id="KW-0238">DNA-binding</keyword>
<dbReference type="InterPro" id="IPR027417">
    <property type="entry name" value="P-loop_NTPase"/>
</dbReference>
<evidence type="ECO:0000256" key="8">
    <source>
        <dbReference type="ARBA" id="ARBA00022840"/>
    </source>
</evidence>
<evidence type="ECO:0000256" key="14">
    <source>
        <dbReference type="ARBA" id="ARBA00048988"/>
    </source>
</evidence>
<evidence type="ECO:0000259" key="17">
    <source>
        <dbReference type="PROSITE" id="PS51217"/>
    </source>
</evidence>
<dbReference type="GO" id="GO:0033202">
    <property type="term" value="C:DNA helicase complex"/>
    <property type="evidence" value="ECO:0007669"/>
    <property type="project" value="TreeGrafter"/>
</dbReference>
<feature type="binding site" evidence="15">
    <location>
        <begin position="38"/>
        <end position="45"/>
    </location>
    <ligand>
        <name>ATP</name>
        <dbReference type="ChEBI" id="CHEBI:30616"/>
    </ligand>
</feature>
<dbReference type="Pfam" id="PF00580">
    <property type="entry name" value="UvrD-helicase"/>
    <property type="match status" value="1"/>
</dbReference>
<protein>
    <recommendedName>
        <fullName evidence="13">DNA 3'-5' helicase</fullName>
        <ecNumber evidence="13">5.6.2.4</ecNumber>
    </recommendedName>
</protein>
<dbReference type="SUPFAM" id="SSF52980">
    <property type="entry name" value="Restriction endonuclease-like"/>
    <property type="match status" value="1"/>
</dbReference>
<keyword evidence="11" id="KW-0413">Isomerase</keyword>
<dbReference type="GO" id="GO:0005829">
    <property type="term" value="C:cytosol"/>
    <property type="evidence" value="ECO:0007669"/>
    <property type="project" value="TreeGrafter"/>
</dbReference>
<evidence type="ECO:0000256" key="6">
    <source>
        <dbReference type="ARBA" id="ARBA00022806"/>
    </source>
</evidence>
<evidence type="ECO:0000256" key="10">
    <source>
        <dbReference type="ARBA" id="ARBA00023204"/>
    </source>
</evidence>
<dbReference type="AlphaFoldDB" id="A0A840X8T2"/>
<evidence type="ECO:0000256" key="11">
    <source>
        <dbReference type="ARBA" id="ARBA00023235"/>
    </source>
</evidence>
<evidence type="ECO:0000256" key="12">
    <source>
        <dbReference type="ARBA" id="ARBA00034617"/>
    </source>
</evidence>
<evidence type="ECO:0000256" key="13">
    <source>
        <dbReference type="ARBA" id="ARBA00034808"/>
    </source>
</evidence>
<keyword evidence="10" id="KW-0234">DNA repair</keyword>
<dbReference type="PROSITE" id="PS51217">
    <property type="entry name" value="UVRD_HELICASE_CTER"/>
    <property type="match status" value="1"/>
</dbReference>
<keyword evidence="6 15" id="KW-0347">Helicase</keyword>
<dbReference type="SUPFAM" id="SSF52540">
    <property type="entry name" value="P-loop containing nucleoside triphosphate hydrolases"/>
    <property type="match status" value="1"/>
</dbReference>
<dbReference type="InterPro" id="IPR014017">
    <property type="entry name" value="DNA_helicase_UvrD-like_C"/>
</dbReference>
<evidence type="ECO:0000256" key="5">
    <source>
        <dbReference type="ARBA" id="ARBA00022801"/>
    </source>
</evidence>
<dbReference type="GO" id="GO:0005524">
    <property type="term" value="F:ATP binding"/>
    <property type="evidence" value="ECO:0007669"/>
    <property type="project" value="UniProtKB-UniRule"/>
</dbReference>
<feature type="domain" description="UvrD-like helicase ATP-binding" evidence="16">
    <location>
        <begin position="17"/>
        <end position="332"/>
    </location>
</feature>
<keyword evidence="19" id="KW-1185">Reference proteome</keyword>
<evidence type="ECO:0000256" key="4">
    <source>
        <dbReference type="ARBA" id="ARBA00022763"/>
    </source>
</evidence>
<dbReference type="InterPro" id="IPR011335">
    <property type="entry name" value="Restrct_endonuc-II-like"/>
</dbReference>
<dbReference type="Proteomes" id="UP000552883">
    <property type="component" value="Unassembled WGS sequence"/>
</dbReference>
<dbReference type="PROSITE" id="PS51198">
    <property type="entry name" value="UVRD_HELICASE_ATP_BIND"/>
    <property type="match status" value="1"/>
</dbReference>
<comment type="catalytic activity">
    <reaction evidence="14">
        <text>ATP + H2O = ADP + phosphate + H(+)</text>
        <dbReference type="Rhea" id="RHEA:13065"/>
        <dbReference type="ChEBI" id="CHEBI:15377"/>
        <dbReference type="ChEBI" id="CHEBI:15378"/>
        <dbReference type="ChEBI" id="CHEBI:30616"/>
        <dbReference type="ChEBI" id="CHEBI:43474"/>
        <dbReference type="ChEBI" id="CHEBI:456216"/>
        <dbReference type="EC" id="5.6.2.4"/>
    </reaction>
</comment>
<keyword evidence="3 15" id="KW-0547">Nucleotide-binding</keyword>
<comment type="caution">
    <text evidence="18">The sequence shown here is derived from an EMBL/GenBank/DDBJ whole genome shotgun (WGS) entry which is preliminary data.</text>
</comment>
<dbReference type="PANTHER" id="PTHR11070:SF59">
    <property type="entry name" value="DNA 3'-5' HELICASE"/>
    <property type="match status" value="1"/>
</dbReference>
<dbReference type="Pfam" id="PF12705">
    <property type="entry name" value="PDDEXK_1"/>
    <property type="match status" value="1"/>
</dbReference>
<dbReference type="RefSeq" id="WP_153981838.1">
    <property type="nucleotide sequence ID" value="NZ_BAAANZ010000003.1"/>
</dbReference>
<keyword evidence="7 18" id="KW-0269">Exonuclease</keyword>
<evidence type="ECO:0000256" key="7">
    <source>
        <dbReference type="ARBA" id="ARBA00022839"/>
    </source>
</evidence>
<dbReference type="InterPro" id="IPR000212">
    <property type="entry name" value="DNA_helicase_UvrD/REP"/>
</dbReference>
<keyword evidence="5 15" id="KW-0378">Hydrolase</keyword>
<dbReference type="Gene3D" id="3.40.50.300">
    <property type="entry name" value="P-loop containing nucleotide triphosphate hydrolases"/>
    <property type="match status" value="2"/>
</dbReference>
<dbReference type="InterPro" id="IPR014016">
    <property type="entry name" value="UvrD-like_ATP-bd"/>
</dbReference>
<keyword evidence="2" id="KW-0540">Nuclease</keyword>
<dbReference type="Gene3D" id="1.10.486.10">
    <property type="entry name" value="PCRA, domain 4"/>
    <property type="match status" value="1"/>
</dbReference>
<dbReference type="InterPro" id="IPR013986">
    <property type="entry name" value="DExx_box_DNA_helicase_dom_sf"/>
</dbReference>
<dbReference type="EC" id="5.6.2.4" evidence="13"/>
<evidence type="ECO:0000256" key="2">
    <source>
        <dbReference type="ARBA" id="ARBA00022722"/>
    </source>
</evidence>
<dbReference type="GO" id="GO:0043138">
    <property type="term" value="F:3'-5' DNA helicase activity"/>
    <property type="evidence" value="ECO:0007669"/>
    <property type="project" value="UniProtKB-EC"/>
</dbReference>
<accession>A0A840X8T2</accession>
<sequence>MTTFDAALPVIGRAPVVLDAAQQAVRDARSGRGAVVLGAPGSGKTTAAIELVAAAILDDGLDPAQVLVLTPARRTATLLRDRLVVRLGAAGEGAGEGAGRALPGPLARSVAAFAFALVTAANRLDGLAEPRLLSGADQDADLGELLDRATLDEVLGELAGPGPAWPEHLGPEVRRLGAFRTELRDAIARLSEHGVGTDWLRARGRERGLDAWAALADLVDEYRQVLGSARPGQLDPAELVRAAVGLVHEPPSGMPDLPRLVVLDDAHDATPSALDLVAALAARGATVVALGDPDVAANTFRGAEPEALAGLPALLGWRDAEPIVLDTVHRHGPTLRALAADVASRIGTARAGMQRRAPAVPLDGAATDGRGAADPRAIPATWGGAIVALDAPTATRERSLIADLLRERHLLDGVPYRRMAVIVRSGRMVPGIVRALAQAEVPVQSTAAGRPLREHPAARALIRHVDVGVGRSPLDGAAATELLLGPLGGIDRVGLRRLRRALRAEELAGEGDRPADILLADALADPARLATIDHRTARRAARLARTLQAIGERHAAGATVDELLWLAWSESHVAEVWQREAAGFGVAAAEANRALDAVVAVFTAAATIVDTVPDATVESFLARVLDSDVGDDLLAPVRSDDAVLVATPAAVTGLEADIVVIAGLTEGVWPNTRVRGTLLGAPLISRLARGLPVDDLDERRLVLDDELRMFLLAATRARRQLVVTATAGDDEQPSALHALVREHAHRDAAARLGIDLDALAADAVATPGSDREQERVRAEAQIEAALQAARPVRARSLRRLVGRLRRELVDAGGVARESDRVEAARALARLAVERVPGANPEQWWGMLAPSTEAPLFDGDEVVSISPSKLEAIETSPLDWFLDTIAPREAGPQTGIGTIVHAAMQHAVDPDLDAIWAEIESRWSELVFDAPWLAEQQRRLARRYAVGVAAYLRDAEQEGRGLVGAEQRFELIVDRARVSGSVDRLEVDGDGAVRVVDLKTGKPLTKQSDIDTHPQLSAYQLAYAEGAFDEVLDRVLDGLPHRPGGARLLYVREGVRGSDYREAAQAPLDEEQREAVRERLRQAVAAVAVARLTGVRTVDRFDFAAVAHRIHRIGPVTGES</sequence>
<evidence type="ECO:0000313" key="19">
    <source>
        <dbReference type="Proteomes" id="UP000552883"/>
    </source>
</evidence>
<evidence type="ECO:0000256" key="15">
    <source>
        <dbReference type="PROSITE-ProRule" id="PRU00560"/>
    </source>
</evidence>
<dbReference type="InterPro" id="IPR011604">
    <property type="entry name" value="PDDEXK-like_dom_sf"/>
</dbReference>
<comment type="catalytic activity">
    <reaction evidence="12">
        <text>Couples ATP hydrolysis with the unwinding of duplex DNA by translocating in the 3'-5' direction.</text>
        <dbReference type="EC" id="5.6.2.4"/>
    </reaction>
</comment>